<dbReference type="EMBL" id="JYDQ01000397">
    <property type="protein sequence ID" value="KRY07842.1"/>
    <property type="molecule type" value="Genomic_DNA"/>
</dbReference>
<reference evidence="1 2" key="1">
    <citation type="submission" date="2015-01" db="EMBL/GenBank/DDBJ databases">
        <title>Evolution of Trichinella species and genotypes.</title>
        <authorList>
            <person name="Korhonen P.K."/>
            <person name="Edoardo P."/>
            <person name="Giuseppe L.R."/>
            <person name="Gasser R.B."/>
        </authorList>
    </citation>
    <scope>NUCLEOTIDE SEQUENCE [LARGE SCALE GENOMIC DNA]</scope>
    <source>
        <strain evidence="1">ISS2496</strain>
    </source>
</reference>
<dbReference type="AlphaFoldDB" id="A0A0V0Z5N3"/>
<gene>
    <name evidence="1" type="ORF">T12_13779</name>
</gene>
<proteinExistence type="predicted"/>
<dbReference type="Proteomes" id="UP000054783">
    <property type="component" value="Unassembled WGS sequence"/>
</dbReference>
<keyword evidence="2" id="KW-1185">Reference proteome</keyword>
<evidence type="ECO:0000313" key="2">
    <source>
        <dbReference type="Proteomes" id="UP000054783"/>
    </source>
</evidence>
<accession>A0A0V0Z5N3</accession>
<evidence type="ECO:0000313" key="1">
    <source>
        <dbReference type="EMBL" id="KRY07842.1"/>
    </source>
</evidence>
<comment type="caution">
    <text evidence="1">The sequence shown here is derived from an EMBL/GenBank/DDBJ whole genome shotgun (WGS) entry which is preliminary data.</text>
</comment>
<sequence>MVRMNRAPDGATIGIQYLERRSKFIILFALAQRVLACLSKISRLSFFGSSVISNIAGRT</sequence>
<organism evidence="1 2">
    <name type="scientific">Trichinella patagoniensis</name>
    <dbReference type="NCBI Taxonomy" id="990121"/>
    <lineage>
        <taxon>Eukaryota</taxon>
        <taxon>Metazoa</taxon>
        <taxon>Ecdysozoa</taxon>
        <taxon>Nematoda</taxon>
        <taxon>Enoplea</taxon>
        <taxon>Dorylaimia</taxon>
        <taxon>Trichinellida</taxon>
        <taxon>Trichinellidae</taxon>
        <taxon>Trichinella</taxon>
    </lineage>
</organism>
<protein>
    <submittedName>
        <fullName evidence="1">Uncharacterized protein</fullName>
    </submittedName>
</protein>
<name>A0A0V0Z5N3_9BILA</name>